<comment type="caution">
    <text evidence="1">The sequence shown here is derived from an EMBL/GenBank/DDBJ whole genome shotgun (WGS) entry which is preliminary data.</text>
</comment>
<gene>
    <name evidence="1" type="ORF">LCGC14_1864580</name>
</gene>
<accession>A0A0F9GUV0</accession>
<protein>
    <recommendedName>
        <fullName evidence="2">FlgD Ig-like domain-containing protein</fullName>
    </recommendedName>
</protein>
<evidence type="ECO:0000313" key="1">
    <source>
        <dbReference type="EMBL" id="KKL94446.1"/>
    </source>
</evidence>
<dbReference type="Gene3D" id="2.60.40.4070">
    <property type="match status" value="1"/>
</dbReference>
<proteinExistence type="predicted"/>
<dbReference type="AlphaFoldDB" id="A0A0F9GUV0"/>
<sequence length="198" mass="20538">MSRTAILTAVGLLAALSLTAAARAADVRFVKGPTVVKEGDSTKISFAVSSVTDVEVAILDADGKVIRHLAAGVLGAAKPPPAPLKAGLAQELTWDGKDDDGRQVLSPPKGKPAKGAVKVRVRAGMTAKFGRTIGQPERIGDAWKHRDRLEPLLAVSGVCDHRVRLDPGAGEPAQHQVPLHAALVGHLGRDDQPAGASQ</sequence>
<reference evidence="1" key="1">
    <citation type="journal article" date="2015" name="Nature">
        <title>Complex archaea that bridge the gap between prokaryotes and eukaryotes.</title>
        <authorList>
            <person name="Spang A."/>
            <person name="Saw J.H."/>
            <person name="Jorgensen S.L."/>
            <person name="Zaremba-Niedzwiedzka K."/>
            <person name="Martijn J."/>
            <person name="Lind A.E."/>
            <person name="van Eijk R."/>
            <person name="Schleper C."/>
            <person name="Guy L."/>
            <person name="Ettema T.J."/>
        </authorList>
    </citation>
    <scope>NUCLEOTIDE SEQUENCE</scope>
</reference>
<dbReference type="EMBL" id="LAZR01018921">
    <property type="protein sequence ID" value="KKL94446.1"/>
    <property type="molecule type" value="Genomic_DNA"/>
</dbReference>
<organism evidence="1">
    <name type="scientific">marine sediment metagenome</name>
    <dbReference type="NCBI Taxonomy" id="412755"/>
    <lineage>
        <taxon>unclassified sequences</taxon>
        <taxon>metagenomes</taxon>
        <taxon>ecological metagenomes</taxon>
    </lineage>
</organism>
<name>A0A0F9GUV0_9ZZZZ</name>
<evidence type="ECO:0008006" key="2">
    <source>
        <dbReference type="Google" id="ProtNLM"/>
    </source>
</evidence>